<evidence type="ECO:0000256" key="2">
    <source>
        <dbReference type="PROSITE-ProRule" id="PRU00035"/>
    </source>
</evidence>
<dbReference type="CDD" id="cd04369">
    <property type="entry name" value="Bromodomain"/>
    <property type="match status" value="1"/>
</dbReference>
<evidence type="ECO:0008006" key="8">
    <source>
        <dbReference type="Google" id="ProtNLM"/>
    </source>
</evidence>
<dbReference type="Pfam" id="PF00439">
    <property type="entry name" value="Bromodomain"/>
    <property type="match status" value="2"/>
</dbReference>
<feature type="compositionally biased region" description="Acidic residues" evidence="3">
    <location>
        <begin position="971"/>
        <end position="982"/>
    </location>
</feature>
<feature type="region of interest" description="Disordered" evidence="3">
    <location>
        <begin position="1"/>
        <end position="64"/>
    </location>
</feature>
<dbReference type="InterPro" id="IPR027353">
    <property type="entry name" value="NET_dom"/>
</dbReference>
<feature type="compositionally biased region" description="Basic and acidic residues" evidence="3">
    <location>
        <begin position="149"/>
        <end position="159"/>
    </location>
</feature>
<dbReference type="GO" id="GO:0000785">
    <property type="term" value="C:chromatin"/>
    <property type="evidence" value="ECO:0007669"/>
    <property type="project" value="TreeGrafter"/>
</dbReference>
<dbReference type="Pfam" id="PF17035">
    <property type="entry name" value="BET"/>
    <property type="match status" value="1"/>
</dbReference>
<feature type="compositionally biased region" description="Basic and acidic residues" evidence="3">
    <location>
        <begin position="516"/>
        <end position="527"/>
    </location>
</feature>
<name>A0AAE0NRL6_9PEZI</name>
<feature type="compositionally biased region" description="Gly residues" evidence="3">
    <location>
        <begin position="778"/>
        <end position="787"/>
    </location>
</feature>
<dbReference type="InterPro" id="IPR050935">
    <property type="entry name" value="Bromo_chromatin_reader"/>
</dbReference>
<feature type="compositionally biased region" description="Basic and acidic residues" evidence="3">
    <location>
        <begin position="274"/>
        <end position="304"/>
    </location>
</feature>
<reference evidence="6" key="2">
    <citation type="submission" date="2023-06" db="EMBL/GenBank/DDBJ databases">
        <authorList>
            <consortium name="Lawrence Berkeley National Laboratory"/>
            <person name="Haridas S."/>
            <person name="Hensen N."/>
            <person name="Bonometti L."/>
            <person name="Westerberg I."/>
            <person name="Brannstrom I.O."/>
            <person name="Guillou S."/>
            <person name="Cros-Aarteil S."/>
            <person name="Calhoun S."/>
            <person name="Kuo A."/>
            <person name="Mondo S."/>
            <person name="Pangilinan J."/>
            <person name="Riley R."/>
            <person name="LaButti K."/>
            <person name="Andreopoulos B."/>
            <person name="Lipzen A."/>
            <person name="Chen C."/>
            <person name="Yanf M."/>
            <person name="Daum C."/>
            <person name="Ng V."/>
            <person name="Clum A."/>
            <person name="Steindorff A."/>
            <person name="Ohm R."/>
            <person name="Martin F."/>
            <person name="Silar P."/>
            <person name="Natvig D."/>
            <person name="Lalanne C."/>
            <person name="Gautier V."/>
            <person name="Ament-velasquez S.L."/>
            <person name="Kruys A."/>
            <person name="Hutchinson M.I."/>
            <person name="Powell A.J."/>
            <person name="Barry K."/>
            <person name="Miller A.N."/>
            <person name="Grigoriev I.V."/>
            <person name="Debuchy R."/>
            <person name="Gladieux P."/>
            <person name="Thoren M.H."/>
            <person name="Johannesson H."/>
        </authorList>
    </citation>
    <scope>NUCLEOTIDE SEQUENCE</scope>
    <source>
        <strain evidence="6">CBS 232.78</strain>
    </source>
</reference>
<evidence type="ECO:0000313" key="7">
    <source>
        <dbReference type="Proteomes" id="UP001285441"/>
    </source>
</evidence>
<dbReference type="GO" id="GO:0006355">
    <property type="term" value="P:regulation of DNA-templated transcription"/>
    <property type="evidence" value="ECO:0007669"/>
    <property type="project" value="TreeGrafter"/>
</dbReference>
<feature type="compositionally biased region" description="Basic residues" evidence="3">
    <location>
        <begin position="766"/>
        <end position="777"/>
    </location>
</feature>
<evidence type="ECO:0000256" key="1">
    <source>
        <dbReference type="ARBA" id="ARBA00023117"/>
    </source>
</evidence>
<dbReference type="CDD" id="cd05499">
    <property type="entry name" value="Bromo_BDF1_2_II"/>
    <property type="match status" value="1"/>
</dbReference>
<dbReference type="Gene3D" id="1.20.1270.220">
    <property type="match status" value="1"/>
</dbReference>
<dbReference type="PROSITE" id="PS50014">
    <property type="entry name" value="BROMODOMAIN_2"/>
    <property type="match status" value="2"/>
</dbReference>
<dbReference type="Proteomes" id="UP001285441">
    <property type="component" value="Unassembled WGS sequence"/>
</dbReference>
<keyword evidence="1 2" id="KW-0103">Bromodomain</keyword>
<feature type="region of interest" description="Disordered" evidence="3">
    <location>
        <begin position="660"/>
        <end position="703"/>
    </location>
</feature>
<dbReference type="GO" id="GO:0006338">
    <property type="term" value="P:chromatin remodeling"/>
    <property type="evidence" value="ECO:0007669"/>
    <property type="project" value="TreeGrafter"/>
</dbReference>
<feature type="domain" description="Bromo" evidence="4">
    <location>
        <begin position="351"/>
        <end position="426"/>
    </location>
</feature>
<feature type="compositionally biased region" description="Acidic residues" evidence="3">
    <location>
        <begin position="682"/>
        <end position="700"/>
    </location>
</feature>
<dbReference type="PANTHER" id="PTHR22880">
    <property type="entry name" value="FALZ-RELATED BROMODOMAIN-CONTAINING PROTEINS"/>
    <property type="match status" value="1"/>
</dbReference>
<dbReference type="EMBL" id="JAULSW010000003">
    <property type="protein sequence ID" value="KAK3386416.1"/>
    <property type="molecule type" value="Genomic_DNA"/>
</dbReference>
<feature type="domain" description="NET" evidence="5">
    <location>
        <begin position="810"/>
        <end position="891"/>
    </location>
</feature>
<dbReference type="Gene3D" id="1.20.920.10">
    <property type="entry name" value="Bromodomain-like"/>
    <property type="match status" value="2"/>
</dbReference>
<dbReference type="GO" id="GO:0005634">
    <property type="term" value="C:nucleus"/>
    <property type="evidence" value="ECO:0007669"/>
    <property type="project" value="TreeGrafter"/>
</dbReference>
<dbReference type="InterPro" id="IPR001487">
    <property type="entry name" value="Bromodomain"/>
</dbReference>
<feature type="region of interest" description="Disordered" evidence="3">
    <location>
        <begin position="890"/>
        <end position="982"/>
    </location>
</feature>
<dbReference type="SMART" id="SM00297">
    <property type="entry name" value="BROMO"/>
    <property type="match status" value="2"/>
</dbReference>
<feature type="compositionally biased region" description="Polar residues" evidence="3">
    <location>
        <begin position="202"/>
        <end position="218"/>
    </location>
</feature>
<comment type="caution">
    <text evidence="6">The sequence shown here is derived from an EMBL/GenBank/DDBJ whole genome shotgun (WGS) entry which is preliminary data.</text>
</comment>
<feature type="region of interest" description="Disordered" evidence="3">
    <location>
        <begin position="96"/>
        <end position="335"/>
    </location>
</feature>
<keyword evidence="7" id="KW-1185">Reference proteome</keyword>
<dbReference type="SUPFAM" id="SSF47370">
    <property type="entry name" value="Bromodomain"/>
    <property type="match status" value="2"/>
</dbReference>
<feature type="domain" description="Bromo" evidence="4">
    <location>
        <begin position="566"/>
        <end position="638"/>
    </location>
</feature>
<accession>A0AAE0NRL6</accession>
<evidence type="ECO:0000313" key="6">
    <source>
        <dbReference type="EMBL" id="KAK3386416.1"/>
    </source>
</evidence>
<dbReference type="InterPro" id="IPR036427">
    <property type="entry name" value="Bromodomain-like_sf"/>
</dbReference>
<feature type="compositionally biased region" description="Low complexity" evidence="3">
    <location>
        <begin position="160"/>
        <end position="172"/>
    </location>
</feature>
<feature type="compositionally biased region" description="Low complexity" evidence="3">
    <location>
        <begin position="788"/>
        <end position="797"/>
    </location>
</feature>
<evidence type="ECO:0000259" key="4">
    <source>
        <dbReference type="PROSITE" id="PS50014"/>
    </source>
</evidence>
<gene>
    <name evidence="6" type="ORF">B0H63DRAFT_391911</name>
</gene>
<dbReference type="PROSITE" id="PS51525">
    <property type="entry name" value="NET"/>
    <property type="match status" value="1"/>
</dbReference>
<evidence type="ECO:0000259" key="5">
    <source>
        <dbReference type="PROSITE" id="PS51525"/>
    </source>
</evidence>
<protein>
    <recommendedName>
        <fullName evidence="8">Bromodomain-containing factor 1</fullName>
    </recommendedName>
</protein>
<organism evidence="6 7">
    <name type="scientific">Podospora didyma</name>
    <dbReference type="NCBI Taxonomy" id="330526"/>
    <lineage>
        <taxon>Eukaryota</taxon>
        <taxon>Fungi</taxon>
        <taxon>Dikarya</taxon>
        <taxon>Ascomycota</taxon>
        <taxon>Pezizomycotina</taxon>
        <taxon>Sordariomycetes</taxon>
        <taxon>Sordariomycetidae</taxon>
        <taxon>Sordariales</taxon>
        <taxon>Podosporaceae</taxon>
        <taxon>Podospora</taxon>
    </lineage>
</organism>
<feature type="compositionally biased region" description="Polar residues" evidence="3">
    <location>
        <begin position="668"/>
        <end position="677"/>
    </location>
</feature>
<dbReference type="PRINTS" id="PR00503">
    <property type="entry name" value="BROMODOMAIN"/>
</dbReference>
<dbReference type="InterPro" id="IPR038336">
    <property type="entry name" value="NET_sf"/>
</dbReference>
<sequence>MTTHQSEGALLGDSPFKAMSATEKDGRNGSLELNGHTPPRETLSVSKTETIANHTTEKSVTQEVTETTILTQNEESFSANQALAKVEEVHEHNLLFDELNDDEPVKESTPAAMEGKASSDVDMVDAPARSEETPVDPISPAKESPAVEADGKPAAEAEPRSSTPSAAQAAPADESQLSLDPAPEVPEDVEMGDAETQPKPSPQDQTESTQETAFSQPNTPGPDVEVPAAISSGMAPDTTQASPAPPTTADTSMSDAPPSNKVSRERDQDSEDEPVAKRAKVDAVADQVEVKISPKESERPKADNPDSTPATAHSPYHSNGEARMLSDPSLDDNPISEWQSRQLRQILAGVKKTKAGAMFKNSVEVLWPTVWADYSARIQNPTDITTMERHLRGDLEKYKTLGAFKRDVNLLYENSVIFNGEGHDVTRAAKATRDTIFGRMSQHSAAEPAKVPKNPTTKHPSRHTEPRSTAQHSPTAAPPQRPPKTTGDAPSSIPPKPVVESPAFAIPANSNGVPLIRRDSTKPDSRTKRPVKPAHPKDLVYDTKRKKMIPELRFCEEVLQEIGRSKYIDFNAPFKLPVDPVALNIPHYHKIIKKPMDLKTMEKKMSAGEYSSAKEFERDFDLIVKNCKTFNGEDHTVYEQALKLQSIFRKEMAKKDEWLSKNAPASLPTPTHATTSPRLKDDSDEDDDADSEPDQIDESDKEYQASLQRQATIQRRLEVEQKNINDLLSSASPSMDDIEIAQSVVAMLQKNLLAERQKQASLPVKKASKPKPAKAKRPGGGASGGGSTKKSSLSGPSDNHRGGATKKSGGTKKQPTKRKIGVVEKEVIAAGIGELDGVLLERAIDIIKKDTGQGENDSGELELDIEVLSQEALVMLYEMAIKEFPGLRKEKESTLAAAPPPPPPAVRNKTGATKSKKNKPMSKIEQERRIQQLNELRAQAGRQGSGSQEPVPSIEGPGGDSMDPAPQQGGDSDEDSQSSEEE</sequence>
<evidence type="ECO:0000256" key="3">
    <source>
        <dbReference type="SAM" id="MobiDB-lite"/>
    </source>
</evidence>
<feature type="region of interest" description="Disordered" evidence="3">
    <location>
        <begin position="441"/>
        <end position="535"/>
    </location>
</feature>
<proteinExistence type="predicted"/>
<dbReference type="PANTHER" id="PTHR22880:SF225">
    <property type="entry name" value="BROMODOMAIN-CONTAINING PROTEIN BET-1-RELATED"/>
    <property type="match status" value="1"/>
</dbReference>
<dbReference type="AlphaFoldDB" id="A0AAE0NRL6"/>
<feature type="compositionally biased region" description="Low complexity" evidence="3">
    <location>
        <begin position="235"/>
        <end position="252"/>
    </location>
</feature>
<reference evidence="6" key="1">
    <citation type="journal article" date="2023" name="Mol. Phylogenet. Evol.">
        <title>Genome-scale phylogeny and comparative genomics of the fungal order Sordariales.</title>
        <authorList>
            <person name="Hensen N."/>
            <person name="Bonometti L."/>
            <person name="Westerberg I."/>
            <person name="Brannstrom I.O."/>
            <person name="Guillou S."/>
            <person name="Cros-Aarteil S."/>
            <person name="Calhoun S."/>
            <person name="Haridas S."/>
            <person name="Kuo A."/>
            <person name="Mondo S."/>
            <person name="Pangilinan J."/>
            <person name="Riley R."/>
            <person name="LaButti K."/>
            <person name="Andreopoulos B."/>
            <person name="Lipzen A."/>
            <person name="Chen C."/>
            <person name="Yan M."/>
            <person name="Daum C."/>
            <person name="Ng V."/>
            <person name="Clum A."/>
            <person name="Steindorff A."/>
            <person name="Ohm R.A."/>
            <person name="Martin F."/>
            <person name="Silar P."/>
            <person name="Natvig D.O."/>
            <person name="Lalanne C."/>
            <person name="Gautier V."/>
            <person name="Ament-Velasquez S.L."/>
            <person name="Kruys A."/>
            <person name="Hutchinson M.I."/>
            <person name="Powell A.J."/>
            <person name="Barry K."/>
            <person name="Miller A.N."/>
            <person name="Grigoriev I.V."/>
            <person name="Debuchy R."/>
            <person name="Gladieux P."/>
            <person name="Hiltunen Thoren M."/>
            <person name="Johannesson H."/>
        </authorList>
    </citation>
    <scope>NUCLEOTIDE SEQUENCE</scope>
    <source>
        <strain evidence="6">CBS 232.78</strain>
    </source>
</reference>
<feature type="compositionally biased region" description="Polar residues" evidence="3">
    <location>
        <begin position="43"/>
        <end position="64"/>
    </location>
</feature>
<feature type="region of interest" description="Disordered" evidence="3">
    <location>
        <begin position="758"/>
        <end position="818"/>
    </location>
</feature>